<sequence>MTDQDYRDLQSPQGGYGGIQQPGALYVRKGGTGGKAGAKSNKPKLKTPKNGEVTILADFVWKPPISGAKEIQLLVAGQWHPGFADYAEITDVKTKESPGNMIALLGAITEYKQQSIKRLNFFTHANLSVVGIRGFINPENVYFDESVDAADVDGLTRASLNFTYKNQNFTLDDVRSRFTEDAIFVLYGCDTAFAPTVLLTAWKDLFQVTTIGFKTEMMFCPPRQTIGGREFKRKGEKIGIWKPNFTCDVNSTRNWRSLIDDPSAVKVSK</sequence>
<organism evidence="2 3">
    <name type="scientific">Pseudarthrobacter siccitolerans</name>
    <dbReference type="NCBI Taxonomy" id="861266"/>
    <lineage>
        <taxon>Bacteria</taxon>
        <taxon>Bacillati</taxon>
        <taxon>Actinomycetota</taxon>
        <taxon>Actinomycetes</taxon>
        <taxon>Micrococcales</taxon>
        <taxon>Micrococcaceae</taxon>
        <taxon>Pseudarthrobacter</taxon>
    </lineage>
</organism>
<comment type="caution">
    <text evidence="2">The sequence shown here is derived from an EMBL/GenBank/DDBJ whole genome shotgun (WGS) entry which is preliminary data.</text>
</comment>
<reference evidence="3" key="1">
    <citation type="journal article" date="2014" name="Genome Announc.">
        <title>Genome Sequence of Arthrobacter siccitolerans 4J27, a Xeroprotectant-Producing Desiccation-Tolerant Microorganism.</title>
        <authorList>
            <person name="Manzanera M."/>
            <person name="Santa-Cruz-Calvo L."/>
            <person name="Vilchez J.I."/>
            <person name="Garcia-Fontana C."/>
            <person name="Silva-Castro G.A."/>
            <person name="Calvo C."/>
            <person name="Gonzalez-Lopez J."/>
        </authorList>
    </citation>
    <scope>NUCLEOTIDE SEQUENCE [LARGE SCALE GENOMIC DNA]</scope>
    <source>
        <strain evidence="3">4J27</strain>
    </source>
</reference>
<dbReference type="AlphaFoldDB" id="A0A024H3C0"/>
<evidence type="ECO:0000313" key="2">
    <source>
        <dbReference type="EMBL" id="CCQ46236.1"/>
    </source>
</evidence>
<evidence type="ECO:0000256" key="1">
    <source>
        <dbReference type="SAM" id="MobiDB-lite"/>
    </source>
</evidence>
<proteinExistence type="predicted"/>
<name>A0A024H3C0_9MICC</name>
<evidence type="ECO:0000313" key="3">
    <source>
        <dbReference type="Proteomes" id="UP000035722"/>
    </source>
</evidence>
<feature type="region of interest" description="Disordered" evidence="1">
    <location>
        <begin position="1"/>
        <end position="21"/>
    </location>
</feature>
<keyword evidence="3" id="KW-1185">Reference proteome</keyword>
<dbReference type="Proteomes" id="UP000035722">
    <property type="component" value="Unassembled WGS sequence"/>
</dbReference>
<dbReference type="RefSeq" id="WP_152683846.1">
    <property type="nucleotide sequence ID" value="NZ_CAQI01000042.1"/>
</dbReference>
<accession>A0A024H3C0</accession>
<gene>
    <name evidence="2" type="ORF">ARTSIC4J27_2196</name>
</gene>
<dbReference type="EMBL" id="CAQI01000042">
    <property type="protein sequence ID" value="CCQ46236.1"/>
    <property type="molecule type" value="Genomic_DNA"/>
</dbReference>
<protein>
    <submittedName>
        <fullName evidence="2">Uncharacterized protein</fullName>
    </submittedName>
</protein>